<protein>
    <recommendedName>
        <fullName evidence="4">AsmA domain-containing protein</fullName>
    </recommendedName>
</protein>
<reference evidence="2 3" key="1">
    <citation type="journal article" date="2012" name="J. Bacteriol.">
        <title>Genome sequence of proteorhodopsin-containing sea ice bacterium Glaciecola punicea ACAM 611T.</title>
        <authorList>
            <person name="Qin Q.-L."/>
            <person name="Xie B.-B."/>
            <person name="Shu Y.-L."/>
            <person name="Rong J.-C."/>
            <person name="Zhao D.-L."/>
            <person name="Zhang X.-Y."/>
            <person name="Chen X.-L."/>
            <person name="Zhou B.-C."/>
            <person name="Zhanga Y.-Z."/>
        </authorList>
    </citation>
    <scope>NUCLEOTIDE SEQUENCE [LARGE SCALE GENOMIC DNA]</scope>
    <source>
        <strain evidence="2 3">ACAM 611</strain>
    </source>
</reference>
<name>H5TCN1_9ALTE</name>
<keyword evidence="1" id="KW-0175">Coiled coil</keyword>
<comment type="caution">
    <text evidence="2">The sequence shown here is derived from an EMBL/GenBank/DDBJ whole genome shotgun (WGS) entry which is preliminary data.</text>
</comment>
<evidence type="ECO:0000313" key="2">
    <source>
        <dbReference type="EMBL" id="GAB56058.1"/>
    </source>
</evidence>
<dbReference type="AlphaFoldDB" id="H5TCN1"/>
<dbReference type="RefSeq" id="WP_006005800.1">
    <property type="nucleotide sequence ID" value="NZ_BAET01000020.1"/>
</dbReference>
<keyword evidence="3" id="KW-1185">Reference proteome</keyword>
<dbReference type="Proteomes" id="UP000053586">
    <property type="component" value="Unassembled WGS sequence"/>
</dbReference>
<organism evidence="2 3">
    <name type="scientific">Glaciecola punicea ACAM 611</name>
    <dbReference type="NCBI Taxonomy" id="1121923"/>
    <lineage>
        <taxon>Bacteria</taxon>
        <taxon>Pseudomonadati</taxon>
        <taxon>Pseudomonadota</taxon>
        <taxon>Gammaproteobacteria</taxon>
        <taxon>Alteromonadales</taxon>
        <taxon>Alteromonadaceae</taxon>
        <taxon>Glaciecola</taxon>
    </lineage>
</organism>
<evidence type="ECO:0000313" key="3">
    <source>
        <dbReference type="Proteomes" id="UP000053586"/>
    </source>
</evidence>
<evidence type="ECO:0000256" key="1">
    <source>
        <dbReference type="SAM" id="Coils"/>
    </source>
</evidence>
<evidence type="ECO:0008006" key="4">
    <source>
        <dbReference type="Google" id="ProtNLM"/>
    </source>
</evidence>
<dbReference type="OrthoDB" id="7062138at2"/>
<dbReference type="EMBL" id="BAET01000020">
    <property type="protein sequence ID" value="GAB56058.1"/>
    <property type="molecule type" value="Genomic_DNA"/>
</dbReference>
<dbReference type="eggNOG" id="COG2982">
    <property type="taxonomic scope" value="Bacteria"/>
</dbReference>
<accession>H5TCN1</accession>
<gene>
    <name evidence="2" type="ORF">GPUN_1943</name>
</gene>
<sequence>MKKFLIAVVVIAVLLGGGAWYLLSGAGDFIRAQIEEQGSQFLGTRVSVFSVDVAYSQGRMTITDVDVENPAGFSQSNAFSFESITLELGEVLGEPYTVKTLIVNAPEVLYEVDAKGQGNLIILKNNLMANLPKNNEPVDPNKKAANPLVIVENVTLSEVRLKLDFEKLSTGELNIEKKVYEITLPTFNAGSIGKPNGIPADQVGAAIVNALLDNIIAQAKAEAKNRLKEEAERKLKEKVDEEKQKLLDKAGDKLKGLFGE</sequence>
<dbReference type="STRING" id="56804.BAE46_07150"/>
<feature type="coiled-coil region" evidence="1">
    <location>
        <begin position="214"/>
        <end position="248"/>
    </location>
</feature>
<reference evidence="2 3" key="2">
    <citation type="journal article" date="2017" name="Antonie Van Leeuwenhoek">
        <title>Rhizobium rhizosphaerae sp. nov., a novel species isolated from rice rhizosphere.</title>
        <authorList>
            <person name="Zhao J.J."/>
            <person name="Zhang J."/>
            <person name="Zhang R.J."/>
            <person name="Zhang C.W."/>
            <person name="Yin H.Q."/>
            <person name="Zhang X.X."/>
        </authorList>
    </citation>
    <scope>NUCLEOTIDE SEQUENCE [LARGE SCALE GENOMIC DNA]</scope>
    <source>
        <strain evidence="2 3">ACAM 611</strain>
    </source>
</reference>
<proteinExistence type="predicted"/>